<feature type="region of interest" description="Disordered" evidence="1">
    <location>
        <begin position="227"/>
        <end position="371"/>
    </location>
</feature>
<evidence type="ECO:0000313" key="4">
    <source>
        <dbReference type="Proteomes" id="UP001626628"/>
    </source>
</evidence>
<feature type="compositionally biased region" description="Low complexity" evidence="1">
    <location>
        <begin position="227"/>
        <end position="244"/>
    </location>
</feature>
<dbReference type="Pfam" id="PF14065">
    <property type="entry name" value="Pvc16_N"/>
    <property type="match status" value="1"/>
</dbReference>
<feature type="compositionally biased region" description="Low complexity" evidence="1">
    <location>
        <begin position="296"/>
        <end position="317"/>
    </location>
</feature>
<accession>A0ABZ2QZT4</accession>
<feature type="domain" description="Pvc16 N-terminal" evidence="2">
    <location>
        <begin position="9"/>
        <end position="192"/>
    </location>
</feature>
<feature type="compositionally biased region" description="Low complexity" evidence="1">
    <location>
        <begin position="335"/>
        <end position="349"/>
    </location>
</feature>
<evidence type="ECO:0000313" key="3">
    <source>
        <dbReference type="EMBL" id="WXK79052.1"/>
    </source>
</evidence>
<organism evidence="3 4">
    <name type="scientific">Streptomyces sirii</name>
    <dbReference type="NCBI Taxonomy" id="3127701"/>
    <lineage>
        <taxon>Bacteria</taxon>
        <taxon>Bacillati</taxon>
        <taxon>Actinomycetota</taxon>
        <taxon>Actinomycetes</taxon>
        <taxon>Kitasatosporales</taxon>
        <taxon>Streptomycetaceae</taxon>
        <taxon>Streptomyces</taxon>
    </lineage>
</organism>
<protein>
    <submittedName>
        <fullName evidence="3">DUF4255 domain-containing protein</fullName>
    </submittedName>
</protein>
<evidence type="ECO:0000256" key="1">
    <source>
        <dbReference type="SAM" id="MobiDB-lite"/>
    </source>
</evidence>
<dbReference type="EMBL" id="CP147982">
    <property type="protein sequence ID" value="WXK79052.1"/>
    <property type="molecule type" value="Genomic_DNA"/>
</dbReference>
<sequence>MSNALAVATVTQALALLIEHNLHPEIDMAVSVETRKPPADPPTDPTITVFLYQVTHNPSMRNNDLVTRASDGTLLKRPAAALDLHYVISAYGEETELVGQRLIGSVVRTLHEIPVLPHELIEEAVQRPYLAGSDLAESLQKVRFTPTQMDVDESSKLWGMLHNTPYSLSVVYQASLVLLDGHQKPKPAKPVERPEVTVLPFGAPGAPERPSTVGAVGASVPPGVVAAGSTASSDTASRGTASGAPAEAKGGVPSEGEKGAGARTGGTGAKTGGTGDEDSEAGQAGDAGAGGRARAGRTAGASTRAARKAAASVGGSRAVKRTQPKREARGKQEAPAEPDSSAKSDSSAKTPDSGSGSGSSPGSASGSGKEG</sequence>
<name>A0ABZ2QZT4_9ACTN</name>
<dbReference type="Proteomes" id="UP001626628">
    <property type="component" value="Chromosome"/>
</dbReference>
<feature type="compositionally biased region" description="Low complexity" evidence="1">
    <location>
        <begin position="358"/>
        <end position="371"/>
    </location>
</feature>
<gene>
    <name evidence="3" type="ORF">WAB15_25390</name>
</gene>
<keyword evidence="4" id="KW-1185">Reference proteome</keyword>
<feature type="compositionally biased region" description="Gly residues" evidence="1">
    <location>
        <begin position="262"/>
        <end position="274"/>
    </location>
</feature>
<feature type="compositionally biased region" description="Basic and acidic residues" evidence="1">
    <location>
        <begin position="324"/>
        <end position="334"/>
    </location>
</feature>
<dbReference type="RefSeq" id="WP_407287665.1">
    <property type="nucleotide sequence ID" value="NZ_CP147982.1"/>
</dbReference>
<reference evidence="3 4" key="1">
    <citation type="submission" date="2024-03" db="EMBL/GenBank/DDBJ databases">
        <title>The complete genome of Streptomyces sirii sp.nov.</title>
        <authorList>
            <person name="Zakalyukina Y.V."/>
            <person name="Belik A.R."/>
            <person name="Biryukov M.V."/>
            <person name="Baturina O.A."/>
            <person name="Kabilov M.R."/>
        </authorList>
    </citation>
    <scope>NUCLEOTIDE SEQUENCE [LARGE SCALE GENOMIC DNA]</scope>
    <source>
        <strain evidence="3 4">BP-8</strain>
    </source>
</reference>
<proteinExistence type="predicted"/>
<dbReference type="InterPro" id="IPR025351">
    <property type="entry name" value="Pvc16_N"/>
</dbReference>
<evidence type="ECO:0000259" key="2">
    <source>
        <dbReference type="Pfam" id="PF14065"/>
    </source>
</evidence>